<dbReference type="Proteomes" id="UP000053611">
    <property type="component" value="Unassembled WGS sequence"/>
</dbReference>
<evidence type="ECO:0000256" key="1">
    <source>
        <dbReference type="ARBA" id="ARBA00022729"/>
    </source>
</evidence>
<feature type="domain" description="Barwin" evidence="4">
    <location>
        <begin position="161"/>
        <end position="213"/>
    </location>
</feature>
<evidence type="ECO:0000259" key="4">
    <source>
        <dbReference type="Pfam" id="PF00967"/>
    </source>
</evidence>
<dbReference type="GO" id="GO:0042742">
    <property type="term" value="P:defense response to bacterium"/>
    <property type="evidence" value="ECO:0007669"/>
    <property type="project" value="InterPro"/>
</dbReference>
<dbReference type="EMBL" id="KQ087198">
    <property type="protein sequence ID" value="KLT43155.1"/>
    <property type="molecule type" value="Genomic_DNA"/>
</dbReference>
<dbReference type="InterPro" id="IPR051477">
    <property type="entry name" value="Expansin_CellWall"/>
</dbReference>
<accession>A0A0J0XPW4</accession>
<dbReference type="InterPro" id="IPR001153">
    <property type="entry name" value="Barwin_dom"/>
</dbReference>
<feature type="region of interest" description="Disordered" evidence="2">
    <location>
        <begin position="23"/>
        <end position="113"/>
    </location>
</feature>
<reference evidence="5 6" key="1">
    <citation type="submission" date="2015-03" db="EMBL/GenBank/DDBJ databases">
        <title>Genomics and transcriptomics of the oil-accumulating basidiomycete yeast T. oleaginosus allow insights into substrate utilization and the diverse evolutionary trajectories of mating systems in fungi.</title>
        <authorList>
            <consortium name="DOE Joint Genome Institute"/>
            <person name="Kourist R."/>
            <person name="Kracht O."/>
            <person name="Bracharz F."/>
            <person name="Lipzen A."/>
            <person name="Nolan M."/>
            <person name="Ohm R."/>
            <person name="Grigoriev I."/>
            <person name="Sun S."/>
            <person name="Heitman J."/>
            <person name="Bruck T."/>
            <person name="Nowrousian M."/>
        </authorList>
    </citation>
    <scope>NUCLEOTIDE SEQUENCE [LARGE SCALE GENOMIC DNA]</scope>
    <source>
        <strain evidence="5 6">IBC0246</strain>
    </source>
</reference>
<dbReference type="SMR" id="A0A0J0XPW4"/>
<dbReference type="PANTHER" id="PTHR31836:SF28">
    <property type="entry name" value="SRCR DOMAIN-CONTAINING PROTEIN-RELATED"/>
    <property type="match status" value="1"/>
</dbReference>
<dbReference type="InterPro" id="IPR036908">
    <property type="entry name" value="RlpA-like_sf"/>
</dbReference>
<dbReference type="RefSeq" id="XP_018279646.1">
    <property type="nucleotide sequence ID" value="XM_018422918.1"/>
</dbReference>
<evidence type="ECO:0000256" key="2">
    <source>
        <dbReference type="SAM" id="MobiDB-lite"/>
    </source>
</evidence>
<evidence type="ECO:0000313" key="6">
    <source>
        <dbReference type="Proteomes" id="UP000053611"/>
    </source>
</evidence>
<dbReference type="STRING" id="879819.A0A0J0XPW4"/>
<dbReference type="CDD" id="cd22191">
    <property type="entry name" value="DPBB_RlpA_EXP_N-like"/>
    <property type="match status" value="1"/>
</dbReference>
<keyword evidence="6" id="KW-1185">Reference proteome</keyword>
<evidence type="ECO:0000256" key="3">
    <source>
        <dbReference type="SAM" id="SignalP"/>
    </source>
</evidence>
<feature type="compositionally biased region" description="Basic residues" evidence="2">
    <location>
        <begin position="25"/>
        <end position="35"/>
    </location>
</feature>
<gene>
    <name evidence="5" type="ORF">CC85DRAFT_284911</name>
</gene>
<dbReference type="GO" id="GO:0050832">
    <property type="term" value="P:defense response to fungus"/>
    <property type="evidence" value="ECO:0007669"/>
    <property type="project" value="InterPro"/>
</dbReference>
<dbReference type="PANTHER" id="PTHR31836">
    <property type="match status" value="1"/>
</dbReference>
<feature type="chain" id="PRO_5005246201" description="Barwin domain-containing protein" evidence="3">
    <location>
        <begin position="18"/>
        <end position="230"/>
    </location>
</feature>
<keyword evidence="1 3" id="KW-0732">Signal</keyword>
<feature type="compositionally biased region" description="Low complexity" evidence="2">
    <location>
        <begin position="37"/>
        <end position="113"/>
    </location>
</feature>
<name>A0A0J0XPW4_9TREE</name>
<organism evidence="5 6">
    <name type="scientific">Cutaneotrichosporon oleaginosum</name>
    <dbReference type="NCBI Taxonomy" id="879819"/>
    <lineage>
        <taxon>Eukaryota</taxon>
        <taxon>Fungi</taxon>
        <taxon>Dikarya</taxon>
        <taxon>Basidiomycota</taxon>
        <taxon>Agaricomycotina</taxon>
        <taxon>Tremellomycetes</taxon>
        <taxon>Trichosporonales</taxon>
        <taxon>Trichosporonaceae</taxon>
        <taxon>Cutaneotrichosporon</taxon>
    </lineage>
</organism>
<proteinExistence type="predicted"/>
<dbReference type="SUPFAM" id="SSF50685">
    <property type="entry name" value="Barwin-like endoglucanases"/>
    <property type="match status" value="1"/>
</dbReference>
<sequence length="230" mass="23914">MLAKSLIFATLAALAIAAPTPAPYGRHRQGSHRNHQWGNHGSKWNSNNNNNGSGSSDSSSSDSSNDWSPSTSDSGNSSNDSSSNDWSQSQTTTSADAQSTSSGSSGQVDSGSAVSGGFSAIASYYDITNPSENEGQSSGSVACSGAKYANTDAIVAIASQQYNGGAVCGKRVRITDTKTGNTAEATIVDECMSCSDNQLDLTPSLWSQLHGQSTDNNNNDGVFDIKWEYI</sequence>
<dbReference type="OrthoDB" id="623670at2759"/>
<dbReference type="Pfam" id="PF00967">
    <property type="entry name" value="Barwin"/>
    <property type="match status" value="1"/>
</dbReference>
<evidence type="ECO:0000313" key="5">
    <source>
        <dbReference type="EMBL" id="KLT43155.1"/>
    </source>
</evidence>
<protein>
    <recommendedName>
        <fullName evidence="4">Barwin domain-containing protein</fullName>
    </recommendedName>
</protein>
<dbReference type="AlphaFoldDB" id="A0A0J0XPW4"/>
<dbReference type="Gene3D" id="2.40.40.10">
    <property type="entry name" value="RlpA-like domain"/>
    <property type="match status" value="1"/>
</dbReference>
<feature type="signal peptide" evidence="3">
    <location>
        <begin position="1"/>
        <end position="17"/>
    </location>
</feature>
<dbReference type="GeneID" id="28983521"/>